<name>A0AB34KBY1_PRYPA</name>
<evidence type="ECO:0000256" key="1">
    <source>
        <dbReference type="SAM" id="MobiDB-lite"/>
    </source>
</evidence>
<dbReference type="AlphaFoldDB" id="A0AB34KBY1"/>
<comment type="caution">
    <text evidence="2">The sequence shown here is derived from an EMBL/GenBank/DDBJ whole genome shotgun (WGS) entry which is preliminary data.</text>
</comment>
<sequence length="342" mass="37061">MGGTVVGEETDSAEDLAGALHSHGDALAVELDRLSHMVQVKLTEGSVFDRAKPRGSVARKRGVICKLLCCGRQLDQKCNELIGDSACPTHVEAARMLVAKVEKYHSSAECLEKARLRSVAEDSSRATTREPPLNALAAMMQRPLAKQRAVAALKASEKRMREAEAEHVEARQAVERLADDKSKHQTAEEDGGRDDKGEAAALREPVKGVQRPTPPEGVDGALDHWRRGLSGAVRDWAVGSMDNVCILLVRLIRRFKIEKEVVQAIAGAELKSATVDAAIVSNIGQALNVLSKRQTEQQRREAGTLLRAVASPPATQMNSNHGSNESIARRLGEFVGQGRHML</sequence>
<gene>
    <name evidence="2" type="ORF">AB1Y20_000959</name>
</gene>
<proteinExistence type="predicted"/>
<feature type="compositionally biased region" description="Basic and acidic residues" evidence="1">
    <location>
        <begin position="165"/>
        <end position="187"/>
    </location>
</feature>
<reference evidence="2 3" key="1">
    <citation type="journal article" date="2024" name="Science">
        <title>Giant polyketide synthase enzymes in the biosynthesis of giant marine polyether toxins.</title>
        <authorList>
            <person name="Fallon T.R."/>
            <person name="Shende V.V."/>
            <person name="Wierzbicki I.H."/>
            <person name="Pendleton A.L."/>
            <person name="Watervoot N.F."/>
            <person name="Auber R.P."/>
            <person name="Gonzalez D.J."/>
            <person name="Wisecaver J.H."/>
            <person name="Moore B.S."/>
        </authorList>
    </citation>
    <scope>NUCLEOTIDE SEQUENCE [LARGE SCALE GENOMIC DNA]</scope>
    <source>
        <strain evidence="2 3">12B1</strain>
    </source>
</reference>
<keyword evidence="3" id="KW-1185">Reference proteome</keyword>
<protein>
    <submittedName>
        <fullName evidence="2">Uncharacterized protein</fullName>
    </submittedName>
</protein>
<dbReference type="EMBL" id="JBGBPQ010000001">
    <property type="protein sequence ID" value="KAL1530034.1"/>
    <property type="molecule type" value="Genomic_DNA"/>
</dbReference>
<evidence type="ECO:0000313" key="3">
    <source>
        <dbReference type="Proteomes" id="UP001515480"/>
    </source>
</evidence>
<dbReference type="Proteomes" id="UP001515480">
    <property type="component" value="Unassembled WGS sequence"/>
</dbReference>
<evidence type="ECO:0000313" key="2">
    <source>
        <dbReference type="EMBL" id="KAL1530034.1"/>
    </source>
</evidence>
<accession>A0AB34KBY1</accession>
<feature type="region of interest" description="Disordered" evidence="1">
    <location>
        <begin position="165"/>
        <end position="222"/>
    </location>
</feature>
<organism evidence="2 3">
    <name type="scientific">Prymnesium parvum</name>
    <name type="common">Toxic golden alga</name>
    <dbReference type="NCBI Taxonomy" id="97485"/>
    <lineage>
        <taxon>Eukaryota</taxon>
        <taxon>Haptista</taxon>
        <taxon>Haptophyta</taxon>
        <taxon>Prymnesiophyceae</taxon>
        <taxon>Prymnesiales</taxon>
        <taxon>Prymnesiaceae</taxon>
        <taxon>Prymnesium</taxon>
    </lineage>
</organism>